<comment type="caution">
    <text evidence="10">The sequence shown here is derived from an EMBL/GenBank/DDBJ whole genome shotgun (WGS) entry which is preliminary data.</text>
</comment>
<evidence type="ECO:0000256" key="2">
    <source>
        <dbReference type="ARBA" id="ARBA00022475"/>
    </source>
</evidence>
<keyword evidence="7" id="KW-0472">Membrane</keyword>
<evidence type="ECO:0000256" key="4">
    <source>
        <dbReference type="ARBA" id="ARBA00022840"/>
    </source>
</evidence>
<keyword evidence="6" id="KW-0029">Amino-acid transport</keyword>
<name>A0A3L6ZTV8_9MICO</name>
<evidence type="ECO:0000256" key="1">
    <source>
        <dbReference type="ARBA" id="ARBA00022448"/>
    </source>
</evidence>
<dbReference type="SUPFAM" id="SSF55021">
    <property type="entry name" value="ACT-like"/>
    <property type="match status" value="1"/>
</dbReference>
<evidence type="ECO:0000313" key="10">
    <source>
        <dbReference type="EMBL" id="RLP71238.1"/>
    </source>
</evidence>
<gene>
    <name evidence="10" type="ORF">D9V30_02165</name>
</gene>
<accession>A0A3L6ZTV8</accession>
<dbReference type="GO" id="GO:0005524">
    <property type="term" value="F:ATP binding"/>
    <property type="evidence" value="ECO:0007669"/>
    <property type="project" value="UniProtKB-KW"/>
</dbReference>
<dbReference type="InterPro" id="IPR017871">
    <property type="entry name" value="ABC_transporter-like_CS"/>
</dbReference>
<keyword evidence="3" id="KW-0547">Nucleotide-binding</keyword>
<dbReference type="InterPro" id="IPR003593">
    <property type="entry name" value="AAA+_ATPase"/>
</dbReference>
<feature type="domain" description="ABC transporter" evidence="9">
    <location>
        <begin position="49"/>
        <end position="288"/>
    </location>
</feature>
<dbReference type="SUPFAM" id="SSF52540">
    <property type="entry name" value="P-loop containing nucleoside triphosphate hydrolases"/>
    <property type="match status" value="1"/>
</dbReference>
<dbReference type="Gene3D" id="3.40.50.300">
    <property type="entry name" value="P-loop containing nucleotide triphosphate hydrolases"/>
    <property type="match status" value="1"/>
</dbReference>
<keyword evidence="4 10" id="KW-0067">ATP-binding</keyword>
<dbReference type="AlphaFoldDB" id="A0A3L6ZTV8"/>
<dbReference type="PANTHER" id="PTHR43166:SF30">
    <property type="entry name" value="METHIONINE IMPORT ATP-BINDING PROTEIN METN"/>
    <property type="match status" value="1"/>
</dbReference>
<keyword evidence="1" id="KW-0813">Transport</keyword>
<dbReference type="InterPro" id="IPR003439">
    <property type="entry name" value="ABC_transporter-like_ATP-bd"/>
</dbReference>
<evidence type="ECO:0000313" key="11">
    <source>
        <dbReference type="Proteomes" id="UP000275395"/>
    </source>
</evidence>
<organism evidence="10 11">
    <name type="scientific">Mycetocola reblochoni</name>
    <dbReference type="NCBI Taxonomy" id="331618"/>
    <lineage>
        <taxon>Bacteria</taxon>
        <taxon>Bacillati</taxon>
        <taxon>Actinomycetota</taxon>
        <taxon>Actinomycetes</taxon>
        <taxon>Micrococcales</taxon>
        <taxon>Microbacteriaceae</taxon>
        <taxon>Mycetocola</taxon>
    </lineage>
</organism>
<evidence type="ECO:0000256" key="7">
    <source>
        <dbReference type="ARBA" id="ARBA00023136"/>
    </source>
</evidence>
<sequence>MTAAVAPPGHRSLACGYAPRSRPEAPDEPARPGQGLRDRKARQVTGGTITVEGVTARFGRAPRTVTALDDVSLTVASDQIHAIIGRSGAGKSTLVRTINGLAPVSSGRVLVDGEDITAASAAQLRATRRRIGMVFQHFNLYDRRTVAANVAFPLELQGLSRAQARSRTDRVLELVGLSDRAGHSPAQLSGGQKQRVGIARALVSEPNILLCDEATSALDSETTEQILALLEDVRRELGLTIVLITHELDVVKRIADDATLLESGRVVESGEVRSLVRDADSRLGAALFPHRVDAEPHNGPGSLTATFEGNLSARPYVSALTRDFDVDVTVASVSSERIAGVWFSRFHLIIARPDGSPAPLQPISAWLTERNVHVDRY</sequence>
<dbReference type="InterPro" id="IPR045865">
    <property type="entry name" value="ACT-like_dom_sf"/>
</dbReference>
<dbReference type="Pfam" id="PF00005">
    <property type="entry name" value="ABC_tran"/>
    <property type="match status" value="1"/>
</dbReference>
<dbReference type="PANTHER" id="PTHR43166">
    <property type="entry name" value="AMINO ACID IMPORT ATP-BINDING PROTEIN"/>
    <property type="match status" value="1"/>
</dbReference>
<evidence type="ECO:0000256" key="8">
    <source>
        <dbReference type="SAM" id="MobiDB-lite"/>
    </source>
</evidence>
<keyword evidence="2" id="KW-1003">Cell membrane</keyword>
<dbReference type="InterPro" id="IPR027417">
    <property type="entry name" value="P-loop_NTPase"/>
</dbReference>
<dbReference type="PROSITE" id="PS50893">
    <property type="entry name" value="ABC_TRANSPORTER_2"/>
    <property type="match status" value="1"/>
</dbReference>
<dbReference type="PROSITE" id="PS00211">
    <property type="entry name" value="ABC_TRANSPORTER_1"/>
    <property type="match status" value="1"/>
</dbReference>
<reference evidence="10 11" key="1">
    <citation type="submission" date="2018-10" db="EMBL/GenBank/DDBJ databases">
        <authorList>
            <person name="Li J."/>
        </authorList>
    </citation>
    <scope>NUCLEOTIDE SEQUENCE [LARGE SCALE GENOMIC DNA]</scope>
    <source>
        <strain evidence="10 11">JCM 30549</strain>
    </source>
</reference>
<dbReference type="Proteomes" id="UP000275395">
    <property type="component" value="Unassembled WGS sequence"/>
</dbReference>
<feature type="region of interest" description="Disordered" evidence="8">
    <location>
        <begin position="1"/>
        <end position="43"/>
    </location>
</feature>
<feature type="compositionally biased region" description="Basic and acidic residues" evidence="8">
    <location>
        <begin position="21"/>
        <end position="30"/>
    </location>
</feature>
<evidence type="ECO:0000256" key="5">
    <source>
        <dbReference type="ARBA" id="ARBA00022967"/>
    </source>
</evidence>
<dbReference type="EMBL" id="RCUW01000001">
    <property type="protein sequence ID" value="RLP71238.1"/>
    <property type="molecule type" value="Genomic_DNA"/>
</dbReference>
<dbReference type="GO" id="GO:0006865">
    <property type="term" value="P:amino acid transport"/>
    <property type="evidence" value="ECO:0007669"/>
    <property type="project" value="UniProtKB-KW"/>
</dbReference>
<keyword evidence="5" id="KW-1278">Translocase</keyword>
<dbReference type="GO" id="GO:0016887">
    <property type="term" value="F:ATP hydrolysis activity"/>
    <property type="evidence" value="ECO:0007669"/>
    <property type="project" value="InterPro"/>
</dbReference>
<dbReference type="InterPro" id="IPR050086">
    <property type="entry name" value="MetN_ABC_transporter-like"/>
</dbReference>
<dbReference type="SMART" id="SM00382">
    <property type="entry name" value="AAA"/>
    <property type="match status" value="1"/>
</dbReference>
<evidence type="ECO:0000256" key="6">
    <source>
        <dbReference type="ARBA" id="ARBA00022970"/>
    </source>
</evidence>
<evidence type="ECO:0000259" key="9">
    <source>
        <dbReference type="PROSITE" id="PS50893"/>
    </source>
</evidence>
<proteinExistence type="predicted"/>
<evidence type="ECO:0000256" key="3">
    <source>
        <dbReference type="ARBA" id="ARBA00022741"/>
    </source>
</evidence>
<protein>
    <submittedName>
        <fullName evidence="10">ATP-binding cassette domain-containing protein</fullName>
    </submittedName>
</protein>